<dbReference type="Pfam" id="PF00873">
    <property type="entry name" value="ACR_tran"/>
    <property type="match status" value="2"/>
</dbReference>
<dbReference type="Gene3D" id="1.20.1640.10">
    <property type="entry name" value="Multidrug efflux transporter AcrB transmembrane domain"/>
    <property type="match status" value="3"/>
</dbReference>
<proteinExistence type="predicted"/>
<dbReference type="PANTHER" id="PTHR32063:SF0">
    <property type="entry name" value="SWARMING MOTILITY PROTEIN SWRC"/>
    <property type="match status" value="1"/>
</dbReference>
<sequence length="1045" mass="118970">MKNSFSINIIFILLTIIGLVLIPQLTVQLHPQQTGNTIHVGYSWPGMGAEVVDKEVTSPIEGTLSAMRGVSRITSESYEGRGSIRVSFKKGTDMDAARFEASSLMRSIHGNLPEGVALPRVSYGWGGYEDTPQLLIYTVNGEGSSHAIKQYVDRYIVPRISNMSDISSVYSYGATSLEWELEYDKNKLNAVGLNENHLRDAVRNQLVRRELGTAAIERGSDTRTINLTLSGIPSDSVDWSQFIVGNFNNRVIRLTDVASPRLKESESRSYYRVNGLSSIYLVIHSTREANQVELAARVKEVIKELQPGFPPNFSLLVNYDASEEISTEVQKISSRALLALIILLLFVLLVSRKWRYLFIIALSLVANLSIAVIFYYFLGIEIHLYSLAGITVSLGMIIDNTIVMADHIRHSANRKAFLAILAATLTTMGAMIVIFFLKEEQRLNLIDFAIVMLVNLGVSLFIALFFVPSLLHRLPIKRSFRGRIIRRKRRIVKFSRWYERFLRFGFRWRWAFILVIVWGFGFPVFFLPDKLDVKEEQKPRWYHKTYNQTLGNQNYVSNIKPWVNRVLGGSWYWFTNYFSSSGFNWDSSRTRLYARGSMPDGSTIHQMNDVFVSLENYLAQFDEIELFTTRINNIDNPTLEISFTPEAENGAFPHILRNELIREAIQIGSADFSIYGVGQGFSNAFHDGMRNNRIEFHGYNYELMLEQAGIFRDSLLLNPRIQEVILQTGSSWRGKPRYGFVMGLNPDKLEEVGSSLRNIYYELLFQSPREIHSGNVRNNKSMIPVYLREASAGSTSVWDMNNNMLSSGSASFRLKDVGFLNRERTGDMIRKENQEYRLLVEYDFIGPWELNRRVRDRYVEMINDQLPVGFSAIDQSSWWGWNREEKSQYWLLLIVAVVVFVLCAILFESLLQPLAVIASIPVAFTGLFLTFSIFKINFDQGGYAAMILLCGLTVNAVLYIINDYNNMKAKKPNYNKLKLFLKAFNHKIIPIILTTLSTTVGLLPFLLAGKDEGFWFSLSAGAIGGLLFSLLAVVVWLPLILVKKV</sequence>
<dbReference type="PRINTS" id="PR00702">
    <property type="entry name" value="ACRIFLAVINRP"/>
</dbReference>
<dbReference type="OrthoDB" id="9809409at2"/>
<keyword evidence="1" id="KW-0472">Membrane</keyword>
<feature type="transmembrane region" description="Helical" evidence="1">
    <location>
        <begin position="332"/>
        <end position="350"/>
    </location>
</feature>
<dbReference type="GO" id="GO:0042910">
    <property type="term" value="F:xenobiotic transmembrane transporter activity"/>
    <property type="evidence" value="ECO:0007669"/>
    <property type="project" value="TreeGrafter"/>
</dbReference>
<feature type="transmembrane region" description="Helical" evidence="1">
    <location>
        <begin position="384"/>
        <end position="405"/>
    </location>
</feature>
<evidence type="ECO:0000313" key="2">
    <source>
        <dbReference type="EMBL" id="TCO04420.1"/>
    </source>
</evidence>
<keyword evidence="3" id="KW-1185">Reference proteome</keyword>
<dbReference type="InterPro" id="IPR027463">
    <property type="entry name" value="AcrB_DN_DC_subdom"/>
</dbReference>
<protein>
    <submittedName>
        <fullName evidence="2">Multidrug efflux pump subunit AcrB</fullName>
    </submittedName>
</protein>
<dbReference type="InterPro" id="IPR001036">
    <property type="entry name" value="Acrflvin-R"/>
</dbReference>
<feature type="transmembrane region" description="Helical" evidence="1">
    <location>
        <begin position="7"/>
        <end position="27"/>
    </location>
</feature>
<feature type="transmembrane region" description="Helical" evidence="1">
    <location>
        <begin position="510"/>
        <end position="528"/>
    </location>
</feature>
<dbReference type="SUPFAM" id="SSF82714">
    <property type="entry name" value="Multidrug efflux transporter AcrB TolC docking domain, DN and DC subdomains"/>
    <property type="match status" value="1"/>
</dbReference>
<dbReference type="SUPFAM" id="SSF82693">
    <property type="entry name" value="Multidrug efflux transporter AcrB pore domain, PN1, PN2, PC1 and PC2 subdomains"/>
    <property type="match status" value="2"/>
</dbReference>
<feature type="transmembrane region" description="Helical" evidence="1">
    <location>
        <begin position="988"/>
        <end position="1008"/>
    </location>
</feature>
<keyword evidence="1" id="KW-1133">Transmembrane helix</keyword>
<dbReference type="EMBL" id="SLWK01000018">
    <property type="protein sequence ID" value="TCO04420.1"/>
    <property type="molecule type" value="Genomic_DNA"/>
</dbReference>
<feature type="transmembrane region" description="Helical" evidence="1">
    <location>
        <begin position="940"/>
        <end position="961"/>
    </location>
</feature>
<accession>A0A4R2G9I7</accession>
<dbReference type="Gene3D" id="3.30.70.1320">
    <property type="entry name" value="Multidrug efflux transporter AcrB pore domain like"/>
    <property type="match status" value="1"/>
</dbReference>
<dbReference type="RefSeq" id="WP_132435266.1">
    <property type="nucleotide sequence ID" value="NZ_SLWK01000018.1"/>
</dbReference>
<organism evidence="2 3">
    <name type="scientific">Natronoflexus pectinivorans</name>
    <dbReference type="NCBI Taxonomy" id="682526"/>
    <lineage>
        <taxon>Bacteria</taxon>
        <taxon>Pseudomonadati</taxon>
        <taxon>Bacteroidota</taxon>
        <taxon>Bacteroidia</taxon>
        <taxon>Marinilabiliales</taxon>
        <taxon>Marinilabiliaceae</taxon>
        <taxon>Natronoflexus</taxon>
    </lineage>
</organism>
<gene>
    <name evidence="2" type="ORF">EV194_1189</name>
</gene>
<feature type="transmembrane region" description="Helical" evidence="1">
    <location>
        <begin position="417"/>
        <end position="437"/>
    </location>
</feature>
<reference evidence="2 3" key="1">
    <citation type="submission" date="2019-03" db="EMBL/GenBank/DDBJ databases">
        <title>Genomic Encyclopedia of Type Strains, Phase IV (KMG-IV): sequencing the most valuable type-strain genomes for metagenomic binning, comparative biology and taxonomic classification.</title>
        <authorList>
            <person name="Goeker M."/>
        </authorList>
    </citation>
    <scope>NUCLEOTIDE SEQUENCE [LARGE SCALE GENOMIC DNA]</scope>
    <source>
        <strain evidence="2 3">DSM 24179</strain>
    </source>
</reference>
<dbReference type="PANTHER" id="PTHR32063">
    <property type="match status" value="1"/>
</dbReference>
<feature type="transmembrane region" description="Helical" evidence="1">
    <location>
        <begin position="889"/>
        <end position="907"/>
    </location>
</feature>
<dbReference type="Gene3D" id="3.30.2090.10">
    <property type="entry name" value="Multidrug efflux transporter AcrB TolC docking domain, DN and DC subdomains"/>
    <property type="match status" value="1"/>
</dbReference>
<dbReference type="AlphaFoldDB" id="A0A4R2G9I7"/>
<feature type="transmembrane region" description="Helical" evidence="1">
    <location>
        <begin position="449"/>
        <end position="471"/>
    </location>
</feature>
<dbReference type="Proteomes" id="UP000295221">
    <property type="component" value="Unassembled WGS sequence"/>
</dbReference>
<feature type="transmembrane region" description="Helical" evidence="1">
    <location>
        <begin position="357"/>
        <end position="378"/>
    </location>
</feature>
<comment type="caution">
    <text evidence="2">The sequence shown here is derived from an EMBL/GenBank/DDBJ whole genome shotgun (WGS) entry which is preliminary data.</text>
</comment>
<evidence type="ECO:0000313" key="3">
    <source>
        <dbReference type="Proteomes" id="UP000295221"/>
    </source>
</evidence>
<dbReference type="SUPFAM" id="SSF82866">
    <property type="entry name" value="Multidrug efflux transporter AcrB transmembrane domain"/>
    <property type="match status" value="2"/>
</dbReference>
<evidence type="ECO:0000256" key="1">
    <source>
        <dbReference type="SAM" id="Phobius"/>
    </source>
</evidence>
<keyword evidence="1" id="KW-0812">Transmembrane</keyword>
<name>A0A4R2G9I7_9BACT</name>
<feature type="transmembrane region" description="Helical" evidence="1">
    <location>
        <begin position="1014"/>
        <end position="1042"/>
    </location>
</feature>
<feature type="transmembrane region" description="Helical" evidence="1">
    <location>
        <begin position="914"/>
        <end position="934"/>
    </location>
</feature>
<dbReference type="Gene3D" id="3.30.70.1430">
    <property type="entry name" value="Multidrug efflux transporter AcrB pore domain"/>
    <property type="match status" value="1"/>
</dbReference>
<dbReference type="GO" id="GO:0005886">
    <property type="term" value="C:plasma membrane"/>
    <property type="evidence" value="ECO:0007669"/>
    <property type="project" value="TreeGrafter"/>
</dbReference>